<evidence type="ECO:0000256" key="2">
    <source>
        <dbReference type="ARBA" id="ARBA00022801"/>
    </source>
</evidence>
<evidence type="ECO:0000256" key="1">
    <source>
        <dbReference type="ARBA" id="ARBA00022741"/>
    </source>
</evidence>
<dbReference type="Gene3D" id="3.40.50.300">
    <property type="entry name" value="P-loop containing nucleotide triphosphate hydrolases"/>
    <property type="match status" value="1"/>
</dbReference>
<keyword evidence="3" id="KW-0067">ATP-binding</keyword>
<dbReference type="Pfam" id="PF00270">
    <property type="entry name" value="DEAD"/>
    <property type="match status" value="1"/>
</dbReference>
<evidence type="ECO:0000259" key="4">
    <source>
        <dbReference type="PROSITE" id="PS51193"/>
    </source>
</evidence>
<sequence length="159" mass="17626">MPSISEILGPKGLIARHLQGFEYRETQQEMAEAIDKAFSEEKIALIEAGTGIGKTIAYLVPALLHAATNHKRCVISTHTIPLQEQLVHRDIPLLINALGFDLEVVLLKGARHYLCLRSLEEADLDGDELMIQDWATSTKEGVLNELGKDLSFPKRDQLG</sequence>
<dbReference type="EMBL" id="BARS01021147">
    <property type="protein sequence ID" value="GAG13839.1"/>
    <property type="molecule type" value="Genomic_DNA"/>
</dbReference>
<reference evidence="5" key="1">
    <citation type="journal article" date="2014" name="Front. Microbiol.">
        <title>High frequency of phylogenetically diverse reductive dehalogenase-homologous genes in deep subseafloor sedimentary metagenomes.</title>
        <authorList>
            <person name="Kawai M."/>
            <person name="Futagami T."/>
            <person name="Toyoda A."/>
            <person name="Takaki Y."/>
            <person name="Nishi S."/>
            <person name="Hori S."/>
            <person name="Arai W."/>
            <person name="Tsubouchi T."/>
            <person name="Morono Y."/>
            <person name="Uchiyama I."/>
            <person name="Ito T."/>
            <person name="Fujiyama A."/>
            <person name="Inagaki F."/>
            <person name="Takami H."/>
        </authorList>
    </citation>
    <scope>NUCLEOTIDE SEQUENCE</scope>
    <source>
        <strain evidence="5">Expedition CK06-06</strain>
    </source>
</reference>
<dbReference type="SUPFAM" id="SSF52540">
    <property type="entry name" value="P-loop containing nucleoside triphosphate hydrolases"/>
    <property type="match status" value="1"/>
</dbReference>
<gene>
    <name evidence="5" type="ORF">S01H1_34016</name>
</gene>
<dbReference type="InterPro" id="IPR027417">
    <property type="entry name" value="P-loop_NTPase"/>
</dbReference>
<dbReference type="InterPro" id="IPR014013">
    <property type="entry name" value="Helic_SF1/SF2_ATP-bd_DinG/Rad3"/>
</dbReference>
<protein>
    <recommendedName>
        <fullName evidence="4">Helicase ATP-binding domain-containing protein</fullName>
    </recommendedName>
</protein>
<proteinExistence type="predicted"/>
<accession>X0V6M5</accession>
<name>X0V6M5_9ZZZZ</name>
<keyword evidence="1" id="KW-0547">Nucleotide-binding</keyword>
<dbReference type="GO" id="GO:0003676">
    <property type="term" value="F:nucleic acid binding"/>
    <property type="evidence" value="ECO:0007669"/>
    <property type="project" value="InterPro"/>
</dbReference>
<evidence type="ECO:0000313" key="5">
    <source>
        <dbReference type="EMBL" id="GAG13839.1"/>
    </source>
</evidence>
<feature type="non-terminal residue" evidence="5">
    <location>
        <position position="159"/>
    </location>
</feature>
<comment type="caution">
    <text evidence="5">The sequence shown here is derived from an EMBL/GenBank/DDBJ whole genome shotgun (WGS) entry which is preliminary data.</text>
</comment>
<organism evidence="5">
    <name type="scientific">marine sediment metagenome</name>
    <dbReference type="NCBI Taxonomy" id="412755"/>
    <lineage>
        <taxon>unclassified sequences</taxon>
        <taxon>metagenomes</taxon>
        <taxon>ecological metagenomes</taxon>
    </lineage>
</organism>
<keyword evidence="2" id="KW-0378">Hydrolase</keyword>
<dbReference type="AlphaFoldDB" id="X0V6M5"/>
<dbReference type="GO" id="GO:0005524">
    <property type="term" value="F:ATP binding"/>
    <property type="evidence" value="ECO:0007669"/>
    <property type="project" value="UniProtKB-KW"/>
</dbReference>
<dbReference type="GO" id="GO:0016787">
    <property type="term" value="F:hydrolase activity"/>
    <property type="evidence" value="ECO:0007669"/>
    <property type="project" value="UniProtKB-KW"/>
</dbReference>
<dbReference type="PROSITE" id="PS51193">
    <property type="entry name" value="HELICASE_ATP_BIND_2"/>
    <property type="match status" value="1"/>
</dbReference>
<dbReference type="InterPro" id="IPR011545">
    <property type="entry name" value="DEAD/DEAH_box_helicase_dom"/>
</dbReference>
<evidence type="ECO:0000256" key="3">
    <source>
        <dbReference type="ARBA" id="ARBA00022840"/>
    </source>
</evidence>
<feature type="domain" description="Helicase ATP-binding" evidence="4">
    <location>
        <begin position="13"/>
        <end position="159"/>
    </location>
</feature>